<name>A0A8B5YB28_BACLI</name>
<sequence length="41" mass="4818">METRPSHGGGLFVFLDFNSPLFPFCHMMKLAYELDPCQKRR</sequence>
<accession>A0A8B5YB28</accession>
<gene>
    <name evidence="1" type="ORF">CHCC16736_4393</name>
</gene>
<dbReference type="AlphaFoldDB" id="A0A8B5YB28"/>
<reference evidence="1 2" key="1">
    <citation type="submission" date="2019-06" db="EMBL/GenBank/DDBJ databases">
        <title>Genome sequence analysis of &gt;100 Bacillus licheniformis strains suggests intrinsic resistance to this species.</title>
        <authorList>
            <person name="Wels M."/>
            <person name="Siezen R.J."/>
            <person name="Johansen E."/>
            <person name="Stuer-Lauridsen B."/>
            <person name="Bjerre K."/>
            <person name="Nielsen B.K.K."/>
        </authorList>
    </citation>
    <scope>NUCLEOTIDE SEQUENCE [LARGE SCALE GENOMIC DNA]</scope>
    <source>
        <strain evidence="1 2">BAC-16736</strain>
    </source>
</reference>
<dbReference type="Proteomes" id="UP000435910">
    <property type="component" value="Unassembled WGS sequence"/>
</dbReference>
<evidence type="ECO:0000313" key="2">
    <source>
        <dbReference type="Proteomes" id="UP000435910"/>
    </source>
</evidence>
<proteinExistence type="predicted"/>
<protein>
    <submittedName>
        <fullName evidence="1">Uncharacterized protein</fullName>
    </submittedName>
</protein>
<evidence type="ECO:0000313" key="1">
    <source>
        <dbReference type="EMBL" id="TWL25510.1"/>
    </source>
</evidence>
<organism evidence="1 2">
    <name type="scientific">Bacillus licheniformis</name>
    <dbReference type="NCBI Taxonomy" id="1402"/>
    <lineage>
        <taxon>Bacteria</taxon>
        <taxon>Bacillati</taxon>
        <taxon>Bacillota</taxon>
        <taxon>Bacilli</taxon>
        <taxon>Bacillales</taxon>
        <taxon>Bacillaceae</taxon>
        <taxon>Bacillus</taxon>
    </lineage>
</organism>
<dbReference type="EMBL" id="NILC01000026">
    <property type="protein sequence ID" value="TWL25510.1"/>
    <property type="molecule type" value="Genomic_DNA"/>
</dbReference>
<comment type="caution">
    <text evidence="1">The sequence shown here is derived from an EMBL/GenBank/DDBJ whole genome shotgun (WGS) entry which is preliminary data.</text>
</comment>